<gene>
    <name evidence="2" type="ORF">KP509_19G024400</name>
</gene>
<accession>A0A8T2SMS1</accession>
<keyword evidence="3" id="KW-1185">Reference proteome</keyword>
<proteinExistence type="predicted"/>
<organism evidence="2 3">
    <name type="scientific">Ceratopteris richardii</name>
    <name type="common">Triangle waterfern</name>
    <dbReference type="NCBI Taxonomy" id="49495"/>
    <lineage>
        <taxon>Eukaryota</taxon>
        <taxon>Viridiplantae</taxon>
        <taxon>Streptophyta</taxon>
        <taxon>Embryophyta</taxon>
        <taxon>Tracheophyta</taxon>
        <taxon>Polypodiopsida</taxon>
        <taxon>Polypodiidae</taxon>
        <taxon>Polypodiales</taxon>
        <taxon>Pteridineae</taxon>
        <taxon>Pteridaceae</taxon>
        <taxon>Parkerioideae</taxon>
        <taxon>Ceratopteris</taxon>
    </lineage>
</organism>
<dbReference type="EMBL" id="CM035424">
    <property type="protein sequence ID" value="KAH7351998.1"/>
    <property type="molecule type" value="Genomic_DNA"/>
</dbReference>
<feature type="region of interest" description="Disordered" evidence="1">
    <location>
        <begin position="21"/>
        <end position="42"/>
    </location>
</feature>
<comment type="caution">
    <text evidence="2">The sequence shown here is derived from an EMBL/GenBank/DDBJ whole genome shotgun (WGS) entry which is preliminary data.</text>
</comment>
<reference evidence="2" key="1">
    <citation type="submission" date="2021-08" db="EMBL/GenBank/DDBJ databases">
        <title>WGS assembly of Ceratopteris richardii.</title>
        <authorList>
            <person name="Marchant D.B."/>
            <person name="Chen G."/>
            <person name="Jenkins J."/>
            <person name="Shu S."/>
            <person name="Leebens-Mack J."/>
            <person name="Grimwood J."/>
            <person name="Schmutz J."/>
            <person name="Soltis P."/>
            <person name="Soltis D."/>
            <person name="Chen Z.-H."/>
        </authorList>
    </citation>
    <scope>NUCLEOTIDE SEQUENCE</scope>
    <source>
        <strain evidence="2">Whitten #5841</strain>
        <tissue evidence="2">Leaf</tissue>
    </source>
</reference>
<evidence type="ECO:0000313" key="3">
    <source>
        <dbReference type="Proteomes" id="UP000825935"/>
    </source>
</evidence>
<protein>
    <submittedName>
        <fullName evidence="2">Uncharacterized protein</fullName>
    </submittedName>
</protein>
<evidence type="ECO:0000313" key="2">
    <source>
        <dbReference type="EMBL" id="KAH7351998.1"/>
    </source>
</evidence>
<dbReference type="Proteomes" id="UP000825935">
    <property type="component" value="Chromosome 19"/>
</dbReference>
<dbReference type="AlphaFoldDB" id="A0A8T2SMS1"/>
<sequence length="42" mass="4628">MNPGANFKASGIQAYRLDLLDPEKVVSPHKQRSRDSNQGSSQ</sequence>
<evidence type="ECO:0000256" key="1">
    <source>
        <dbReference type="SAM" id="MobiDB-lite"/>
    </source>
</evidence>
<name>A0A8T2SMS1_CERRI</name>